<accession>A0A8X6MHW0</accession>
<gene>
    <name evidence="1" type="ORF">TNIN_167801</name>
</gene>
<feature type="non-terminal residue" evidence="1">
    <location>
        <position position="48"/>
    </location>
</feature>
<proteinExistence type="predicted"/>
<comment type="caution">
    <text evidence="1">The sequence shown here is derived from an EMBL/GenBank/DDBJ whole genome shotgun (WGS) entry which is preliminary data.</text>
</comment>
<dbReference type="AlphaFoldDB" id="A0A8X6MHW0"/>
<reference evidence="1" key="1">
    <citation type="submission" date="2020-08" db="EMBL/GenBank/DDBJ databases">
        <title>Multicomponent nature underlies the extraordinary mechanical properties of spider dragline silk.</title>
        <authorList>
            <person name="Kono N."/>
            <person name="Nakamura H."/>
            <person name="Mori M."/>
            <person name="Yoshida Y."/>
            <person name="Ohtoshi R."/>
            <person name="Malay A.D."/>
            <person name="Moran D.A.P."/>
            <person name="Tomita M."/>
            <person name="Numata K."/>
            <person name="Arakawa K."/>
        </authorList>
    </citation>
    <scope>NUCLEOTIDE SEQUENCE</scope>
</reference>
<name>A0A8X6MHW0_9ARAC</name>
<protein>
    <submittedName>
        <fullName evidence="1">Uncharacterized protein</fullName>
    </submittedName>
</protein>
<sequence>MSTNMEDDWEDVGSPEEMIGVSGIRFFVPGFEDQRYEDDHYETKHRLS</sequence>
<dbReference type="Proteomes" id="UP000886998">
    <property type="component" value="Unassembled WGS sequence"/>
</dbReference>
<keyword evidence="2" id="KW-1185">Reference proteome</keyword>
<evidence type="ECO:0000313" key="2">
    <source>
        <dbReference type="Proteomes" id="UP000886998"/>
    </source>
</evidence>
<organism evidence="1 2">
    <name type="scientific">Trichonephila inaurata madagascariensis</name>
    <dbReference type="NCBI Taxonomy" id="2747483"/>
    <lineage>
        <taxon>Eukaryota</taxon>
        <taxon>Metazoa</taxon>
        <taxon>Ecdysozoa</taxon>
        <taxon>Arthropoda</taxon>
        <taxon>Chelicerata</taxon>
        <taxon>Arachnida</taxon>
        <taxon>Araneae</taxon>
        <taxon>Araneomorphae</taxon>
        <taxon>Entelegynae</taxon>
        <taxon>Araneoidea</taxon>
        <taxon>Nephilidae</taxon>
        <taxon>Trichonephila</taxon>
        <taxon>Trichonephila inaurata</taxon>
    </lineage>
</organism>
<dbReference type="EMBL" id="BMAV01026816">
    <property type="protein sequence ID" value="GFS53549.1"/>
    <property type="molecule type" value="Genomic_DNA"/>
</dbReference>
<evidence type="ECO:0000313" key="1">
    <source>
        <dbReference type="EMBL" id="GFS53549.1"/>
    </source>
</evidence>
<dbReference type="OrthoDB" id="10311937at2759"/>